<evidence type="ECO:0000313" key="2">
    <source>
        <dbReference type="Proteomes" id="UP000823619"/>
    </source>
</evidence>
<reference evidence="1" key="2">
    <citation type="journal article" date="2021" name="PeerJ">
        <title>Extensive microbial diversity within the chicken gut microbiome revealed by metagenomics and culture.</title>
        <authorList>
            <person name="Gilroy R."/>
            <person name="Ravi A."/>
            <person name="Getino M."/>
            <person name="Pursley I."/>
            <person name="Horton D.L."/>
            <person name="Alikhan N.F."/>
            <person name="Baker D."/>
            <person name="Gharbi K."/>
            <person name="Hall N."/>
            <person name="Watson M."/>
            <person name="Adriaenssens E.M."/>
            <person name="Foster-Nyarko E."/>
            <person name="Jarju S."/>
            <person name="Secka A."/>
            <person name="Antonio M."/>
            <person name="Oren A."/>
            <person name="Chaudhuri R.R."/>
            <person name="La Ragione R."/>
            <person name="Hildebrand F."/>
            <person name="Pallen M.J."/>
        </authorList>
    </citation>
    <scope>NUCLEOTIDE SEQUENCE</scope>
    <source>
        <strain evidence="1">D5-748</strain>
    </source>
</reference>
<reference evidence="1" key="1">
    <citation type="submission" date="2020-10" db="EMBL/GenBank/DDBJ databases">
        <authorList>
            <person name="Gilroy R."/>
        </authorList>
    </citation>
    <scope>NUCLEOTIDE SEQUENCE</scope>
    <source>
        <strain evidence="1">D5-748</strain>
    </source>
</reference>
<proteinExistence type="predicted"/>
<dbReference type="EMBL" id="JADIMO010000032">
    <property type="protein sequence ID" value="MBO8444628.1"/>
    <property type="molecule type" value="Genomic_DNA"/>
</dbReference>
<dbReference type="AlphaFoldDB" id="A0A9D9EBN4"/>
<gene>
    <name evidence="1" type="ORF">IAC23_02885</name>
</gene>
<evidence type="ECO:0000313" key="1">
    <source>
        <dbReference type="EMBL" id="MBO8444628.1"/>
    </source>
</evidence>
<protein>
    <submittedName>
        <fullName evidence="1">Uncharacterized protein</fullName>
    </submittedName>
</protein>
<accession>A0A9D9EBN4</accession>
<organism evidence="1 2">
    <name type="scientific">Candidatus Cryptobacteroides merdavium</name>
    <dbReference type="NCBI Taxonomy" id="2840769"/>
    <lineage>
        <taxon>Bacteria</taxon>
        <taxon>Pseudomonadati</taxon>
        <taxon>Bacteroidota</taxon>
        <taxon>Bacteroidia</taxon>
        <taxon>Bacteroidales</taxon>
        <taxon>Candidatus Cryptobacteroides</taxon>
    </lineage>
</organism>
<name>A0A9D9EBN4_9BACT</name>
<comment type="caution">
    <text evidence="1">The sequence shown here is derived from an EMBL/GenBank/DDBJ whole genome shotgun (WGS) entry which is preliminary data.</text>
</comment>
<dbReference type="PROSITE" id="PS51257">
    <property type="entry name" value="PROKAR_LIPOPROTEIN"/>
    <property type="match status" value="1"/>
</dbReference>
<dbReference type="Proteomes" id="UP000823619">
    <property type="component" value="Unassembled WGS sequence"/>
</dbReference>
<sequence>MSKIGLFTLVIALLTSIASCDKSEDPDVYYVKYKVYENAENLEIEHVSVNTENGIQRLYGDSDFEVIVGPVEKGFEASMVVEGSGLMEEYVFIEILVSVNDGPFALKLQERGILGFGSSEPLQGSMSATYTVGE</sequence>